<evidence type="ECO:0000256" key="8">
    <source>
        <dbReference type="ARBA" id="ARBA00023315"/>
    </source>
</evidence>
<keyword evidence="8 14" id="KW-0012">Acyltransferase</keyword>
<dbReference type="Proteomes" id="UP000319908">
    <property type="component" value="Unassembled WGS sequence"/>
</dbReference>
<proteinExistence type="inferred from homology"/>
<name>A0A5C6BEQ4_9BACT</name>
<keyword evidence="10" id="KW-1283">Bacterial microcompartment</keyword>
<sequence length="246" mass="26388">MSMTVDRMQIEALVRSAIRQAQSQGAPAAHQASSTSIESPLGWVDGKPNLRVSISARHCHLTDEHVEILFGKGSVLEPDKDLYQDGFFAAKQTVMVVGPRRRMLPSVRVLGPTRPFSQLELAFTDSISLGIKAPVRHSGKIEGTPGCVLVGPAGSVQLDQGVIRAARHVHMNDHDAAHFGVANGDMMQLVVTSNDCSMTFDDVLVRADKAAKLEVHIDTDEGNACNLDAASAVHLQPMPKPCACGH</sequence>
<evidence type="ECO:0000256" key="3">
    <source>
        <dbReference type="ARBA" id="ARBA00012206"/>
    </source>
</evidence>
<comment type="subcellular location">
    <subcellularLocation>
        <location evidence="9">Bacterial microcompartment</location>
    </subcellularLocation>
</comment>
<keyword evidence="5 14" id="KW-0808">Transferase</keyword>
<evidence type="ECO:0000256" key="5">
    <source>
        <dbReference type="ARBA" id="ARBA00022679"/>
    </source>
</evidence>
<dbReference type="RefSeq" id="WP_146409064.1">
    <property type="nucleotide sequence ID" value="NZ_SJPU01000003.1"/>
</dbReference>
<evidence type="ECO:0000313" key="15">
    <source>
        <dbReference type="Proteomes" id="UP000319908"/>
    </source>
</evidence>
<dbReference type="PANTHER" id="PTHR39453:SF1">
    <property type="entry name" value="PHOSPHATE PROPANOYLTRANSFERASE"/>
    <property type="match status" value="1"/>
</dbReference>
<dbReference type="OrthoDB" id="9784365at2"/>
<dbReference type="GO" id="GO:0016747">
    <property type="term" value="F:acyltransferase activity, transferring groups other than amino-acyl groups"/>
    <property type="evidence" value="ECO:0007669"/>
    <property type="project" value="InterPro"/>
</dbReference>
<comment type="caution">
    <text evidence="14">The sequence shown here is derived from an EMBL/GenBank/DDBJ whole genome shotgun (WGS) entry which is preliminary data.</text>
</comment>
<evidence type="ECO:0000256" key="2">
    <source>
        <dbReference type="ARBA" id="ARBA00007342"/>
    </source>
</evidence>
<evidence type="ECO:0000256" key="6">
    <source>
        <dbReference type="ARBA" id="ARBA00022723"/>
    </source>
</evidence>
<keyword evidence="7" id="KW-0862">Zinc</keyword>
<comment type="cofactor">
    <cofactor evidence="1">
        <name>Zn(2+)</name>
        <dbReference type="ChEBI" id="CHEBI:29105"/>
    </cofactor>
</comment>
<dbReference type="NCBIfam" id="NF011652">
    <property type="entry name" value="PRK15070.1"/>
    <property type="match status" value="1"/>
</dbReference>
<keyword evidence="6" id="KW-0479">Metal-binding</keyword>
<reference evidence="14 15" key="1">
    <citation type="journal article" date="2020" name="Antonie Van Leeuwenhoek">
        <title>Rhodopirellula heiligendammensis sp. nov., Rhodopirellula pilleata sp. nov., and Rhodopirellula solitaria sp. nov. isolated from natural or artificial marine surfaces in Northern Germany and California, USA, and emended description of the genus Rhodopirellula.</title>
        <authorList>
            <person name="Kallscheuer N."/>
            <person name="Wiegand S."/>
            <person name="Jogler M."/>
            <person name="Boedeker C."/>
            <person name="Peeters S.H."/>
            <person name="Rast P."/>
            <person name="Heuer A."/>
            <person name="Jetten M.S.M."/>
            <person name="Rohde M."/>
            <person name="Jogler C."/>
        </authorList>
    </citation>
    <scope>NUCLEOTIDE SEQUENCE [LARGE SCALE GENOMIC DNA]</scope>
    <source>
        <strain evidence="14 15">Poly21</strain>
    </source>
</reference>
<organism evidence="14 15">
    <name type="scientific">Allorhodopirellula heiligendammensis</name>
    <dbReference type="NCBI Taxonomy" id="2714739"/>
    <lineage>
        <taxon>Bacteria</taxon>
        <taxon>Pseudomonadati</taxon>
        <taxon>Planctomycetota</taxon>
        <taxon>Planctomycetia</taxon>
        <taxon>Pirellulales</taxon>
        <taxon>Pirellulaceae</taxon>
        <taxon>Allorhodopirellula</taxon>
    </lineage>
</organism>
<evidence type="ECO:0000256" key="7">
    <source>
        <dbReference type="ARBA" id="ARBA00022833"/>
    </source>
</evidence>
<evidence type="ECO:0000256" key="9">
    <source>
        <dbReference type="ARBA" id="ARBA00024322"/>
    </source>
</evidence>
<dbReference type="GO" id="GO:0046872">
    <property type="term" value="F:metal ion binding"/>
    <property type="evidence" value="ECO:0007669"/>
    <property type="project" value="UniProtKB-KW"/>
</dbReference>
<dbReference type="PANTHER" id="PTHR39453">
    <property type="entry name" value="PHOSPHATE PROPANOYLTRANSFERASE"/>
    <property type="match status" value="1"/>
</dbReference>
<evidence type="ECO:0000256" key="11">
    <source>
        <dbReference type="ARBA" id="ARBA00030044"/>
    </source>
</evidence>
<keyword evidence="15" id="KW-1185">Reference proteome</keyword>
<dbReference type="InterPro" id="IPR008300">
    <property type="entry name" value="PTAC"/>
</dbReference>
<dbReference type="EMBL" id="SJPU01000003">
    <property type="protein sequence ID" value="TWU10655.1"/>
    <property type="molecule type" value="Genomic_DNA"/>
</dbReference>
<gene>
    <name evidence="14" type="primary">pduL</name>
    <name evidence="14" type="ORF">Poly21_45610</name>
</gene>
<comment type="similarity">
    <text evidence="2">Belongs to the PduL family.</text>
</comment>
<dbReference type="GO" id="GO:0031469">
    <property type="term" value="C:bacterial microcompartment"/>
    <property type="evidence" value="ECO:0007669"/>
    <property type="project" value="UniProtKB-SubCell"/>
</dbReference>
<evidence type="ECO:0000313" key="14">
    <source>
        <dbReference type="EMBL" id="TWU10655.1"/>
    </source>
</evidence>
<evidence type="ECO:0000256" key="13">
    <source>
        <dbReference type="ARBA" id="ARBA00033077"/>
    </source>
</evidence>
<evidence type="ECO:0000256" key="1">
    <source>
        <dbReference type="ARBA" id="ARBA00001947"/>
    </source>
</evidence>
<dbReference type="EC" id="2.3.1.222" evidence="3"/>
<dbReference type="PIRSF" id="PIRSF010130">
    <property type="entry name" value="PduL"/>
    <property type="match status" value="1"/>
</dbReference>
<evidence type="ECO:0000256" key="4">
    <source>
        <dbReference type="ARBA" id="ARBA00020837"/>
    </source>
</evidence>
<dbReference type="Pfam" id="PF06130">
    <property type="entry name" value="PTAC"/>
    <property type="match status" value="1"/>
</dbReference>
<dbReference type="AlphaFoldDB" id="A0A5C6BEQ4"/>
<evidence type="ECO:0000256" key="12">
    <source>
        <dbReference type="ARBA" id="ARBA00030939"/>
    </source>
</evidence>
<accession>A0A5C6BEQ4</accession>
<evidence type="ECO:0000256" key="10">
    <source>
        <dbReference type="ARBA" id="ARBA00024446"/>
    </source>
</evidence>
<protein>
    <recommendedName>
        <fullName evidence="4">Phosphate propanoyltransferase</fullName>
        <ecNumber evidence="3">2.3.1.222</ecNumber>
    </recommendedName>
    <alternativeName>
        <fullName evidence="12">Phosphate acyltransferase PduL</fullName>
    </alternativeName>
    <alternativeName>
        <fullName evidence="11">Phosphotransacylase PduL</fullName>
    </alternativeName>
    <alternativeName>
        <fullName evidence="13">Propanediol utilization protein PduL</fullName>
    </alternativeName>
</protein>